<evidence type="ECO:0000256" key="1">
    <source>
        <dbReference type="SAM" id="MobiDB-lite"/>
    </source>
</evidence>
<evidence type="ECO:0000313" key="3">
    <source>
        <dbReference type="Proteomes" id="UP000053558"/>
    </source>
</evidence>
<dbReference type="Proteomes" id="UP000053558">
    <property type="component" value="Unassembled WGS sequence"/>
</dbReference>
<dbReference type="EMBL" id="JH711575">
    <property type="protein sequence ID" value="EIW83812.1"/>
    <property type="molecule type" value="Genomic_DNA"/>
</dbReference>
<gene>
    <name evidence="2" type="ORF">CONPUDRAFT_80384</name>
</gene>
<sequence>MQSEETLVAARPPVKYYFTRNSVRNTTIYVPSSSSSSSSFDASTIASTPMSPTSPVFPSSPTSPTSPVTPTTPSAPARGREVKYTVTTDAKSGKRTELLDARGNSVAVLTRAGFMRGGSLKGSIGKRMSLGKGMVKEETITWMGRRSKSEHVYGGGETPDGETGEVVGHEMPASKWLWKTETSEGK</sequence>
<name>A0A5M3MXI9_CONPW</name>
<feature type="compositionally biased region" description="Low complexity" evidence="1">
    <location>
        <begin position="47"/>
        <end position="74"/>
    </location>
</feature>
<comment type="caution">
    <text evidence="2">The sequence shown here is derived from an EMBL/GenBank/DDBJ whole genome shotgun (WGS) entry which is preliminary data.</text>
</comment>
<organism evidence="2 3">
    <name type="scientific">Coniophora puteana (strain RWD-64-598)</name>
    <name type="common">Brown rot fungus</name>
    <dbReference type="NCBI Taxonomy" id="741705"/>
    <lineage>
        <taxon>Eukaryota</taxon>
        <taxon>Fungi</taxon>
        <taxon>Dikarya</taxon>
        <taxon>Basidiomycota</taxon>
        <taxon>Agaricomycotina</taxon>
        <taxon>Agaricomycetes</taxon>
        <taxon>Agaricomycetidae</taxon>
        <taxon>Boletales</taxon>
        <taxon>Coniophorineae</taxon>
        <taxon>Coniophoraceae</taxon>
        <taxon>Coniophora</taxon>
    </lineage>
</organism>
<protein>
    <submittedName>
        <fullName evidence="2">Uncharacterized protein</fullName>
    </submittedName>
</protein>
<dbReference type="GeneID" id="19210080"/>
<dbReference type="KEGG" id="cput:CONPUDRAFT_80384"/>
<dbReference type="RefSeq" id="XP_007765469.1">
    <property type="nucleotide sequence ID" value="XM_007767279.1"/>
</dbReference>
<reference evidence="3" key="1">
    <citation type="journal article" date="2012" name="Science">
        <title>The Paleozoic origin of enzymatic lignin decomposition reconstructed from 31 fungal genomes.</title>
        <authorList>
            <person name="Floudas D."/>
            <person name="Binder M."/>
            <person name="Riley R."/>
            <person name="Barry K."/>
            <person name="Blanchette R.A."/>
            <person name="Henrissat B."/>
            <person name="Martinez A.T."/>
            <person name="Otillar R."/>
            <person name="Spatafora J.W."/>
            <person name="Yadav J.S."/>
            <person name="Aerts A."/>
            <person name="Benoit I."/>
            <person name="Boyd A."/>
            <person name="Carlson A."/>
            <person name="Copeland A."/>
            <person name="Coutinho P.M."/>
            <person name="de Vries R.P."/>
            <person name="Ferreira P."/>
            <person name="Findley K."/>
            <person name="Foster B."/>
            <person name="Gaskell J."/>
            <person name="Glotzer D."/>
            <person name="Gorecki P."/>
            <person name="Heitman J."/>
            <person name="Hesse C."/>
            <person name="Hori C."/>
            <person name="Igarashi K."/>
            <person name="Jurgens J.A."/>
            <person name="Kallen N."/>
            <person name="Kersten P."/>
            <person name="Kohler A."/>
            <person name="Kuees U."/>
            <person name="Kumar T.K.A."/>
            <person name="Kuo A."/>
            <person name="LaButti K."/>
            <person name="Larrondo L.F."/>
            <person name="Lindquist E."/>
            <person name="Ling A."/>
            <person name="Lombard V."/>
            <person name="Lucas S."/>
            <person name="Lundell T."/>
            <person name="Martin R."/>
            <person name="McLaughlin D.J."/>
            <person name="Morgenstern I."/>
            <person name="Morin E."/>
            <person name="Murat C."/>
            <person name="Nagy L.G."/>
            <person name="Nolan M."/>
            <person name="Ohm R.A."/>
            <person name="Patyshakuliyeva A."/>
            <person name="Rokas A."/>
            <person name="Ruiz-Duenas F.J."/>
            <person name="Sabat G."/>
            <person name="Salamov A."/>
            <person name="Samejima M."/>
            <person name="Schmutz J."/>
            <person name="Slot J.C."/>
            <person name="St John F."/>
            <person name="Stenlid J."/>
            <person name="Sun H."/>
            <person name="Sun S."/>
            <person name="Syed K."/>
            <person name="Tsang A."/>
            <person name="Wiebenga A."/>
            <person name="Young D."/>
            <person name="Pisabarro A."/>
            <person name="Eastwood D.C."/>
            <person name="Martin F."/>
            <person name="Cullen D."/>
            <person name="Grigoriev I.V."/>
            <person name="Hibbett D.S."/>
        </authorList>
    </citation>
    <scope>NUCLEOTIDE SEQUENCE [LARGE SCALE GENOMIC DNA]</scope>
    <source>
        <strain evidence="3">RWD-64-598 SS2</strain>
    </source>
</reference>
<proteinExistence type="predicted"/>
<feature type="region of interest" description="Disordered" evidence="1">
    <location>
        <begin position="28"/>
        <end position="81"/>
    </location>
</feature>
<feature type="region of interest" description="Disordered" evidence="1">
    <location>
        <begin position="146"/>
        <end position="186"/>
    </location>
</feature>
<accession>A0A5M3MXI9</accession>
<keyword evidence="3" id="KW-1185">Reference proteome</keyword>
<dbReference type="AlphaFoldDB" id="A0A5M3MXI9"/>
<evidence type="ECO:0000313" key="2">
    <source>
        <dbReference type="EMBL" id="EIW83812.1"/>
    </source>
</evidence>